<protein>
    <submittedName>
        <fullName evidence="2">Uncharacterized protein</fullName>
    </submittedName>
</protein>
<dbReference type="AlphaFoldDB" id="A0A1F6M9X6"/>
<dbReference type="EMBL" id="MFQA01000042">
    <property type="protein sequence ID" value="OGH68436.1"/>
    <property type="molecule type" value="Genomic_DNA"/>
</dbReference>
<accession>A0A1F6M9X6</accession>
<organism evidence="2 3">
    <name type="scientific">Candidatus Magasanikbacteria bacterium RIFCSPHIGHO2_02_FULL_45_10</name>
    <dbReference type="NCBI Taxonomy" id="1798679"/>
    <lineage>
        <taxon>Bacteria</taxon>
        <taxon>Candidatus Magasanikiibacteriota</taxon>
    </lineage>
</organism>
<keyword evidence="1" id="KW-1133">Transmembrane helix</keyword>
<feature type="transmembrane region" description="Helical" evidence="1">
    <location>
        <begin position="29"/>
        <end position="52"/>
    </location>
</feature>
<name>A0A1F6M9X6_9BACT</name>
<reference evidence="2 3" key="1">
    <citation type="journal article" date="2016" name="Nat. Commun.">
        <title>Thousands of microbial genomes shed light on interconnected biogeochemical processes in an aquifer system.</title>
        <authorList>
            <person name="Anantharaman K."/>
            <person name="Brown C.T."/>
            <person name="Hug L.A."/>
            <person name="Sharon I."/>
            <person name="Castelle C.J."/>
            <person name="Probst A.J."/>
            <person name="Thomas B.C."/>
            <person name="Singh A."/>
            <person name="Wilkins M.J."/>
            <person name="Karaoz U."/>
            <person name="Brodie E.L."/>
            <person name="Williams K.H."/>
            <person name="Hubbard S.S."/>
            <person name="Banfield J.F."/>
        </authorList>
    </citation>
    <scope>NUCLEOTIDE SEQUENCE [LARGE SCALE GENOMIC DNA]</scope>
</reference>
<evidence type="ECO:0000256" key="1">
    <source>
        <dbReference type="SAM" id="Phobius"/>
    </source>
</evidence>
<comment type="caution">
    <text evidence="2">The sequence shown here is derived from an EMBL/GenBank/DDBJ whole genome shotgun (WGS) entry which is preliminary data.</text>
</comment>
<keyword evidence="1" id="KW-0812">Transmembrane</keyword>
<proteinExistence type="predicted"/>
<keyword evidence="1" id="KW-0472">Membrane</keyword>
<gene>
    <name evidence="2" type="ORF">A3D53_03385</name>
</gene>
<evidence type="ECO:0000313" key="2">
    <source>
        <dbReference type="EMBL" id="OGH68436.1"/>
    </source>
</evidence>
<dbReference type="Proteomes" id="UP000176413">
    <property type="component" value="Unassembled WGS sequence"/>
</dbReference>
<evidence type="ECO:0000313" key="3">
    <source>
        <dbReference type="Proteomes" id="UP000176413"/>
    </source>
</evidence>
<sequence length="227" mass="25894">MLRNPIASVEIVEPPIGELTKSKSSFKRACFTSCLFMIIFFIALVVGIRFLIGSGPKTVKNVTTNFPKDIPIYDKDAIERITYIPGQYKYRSTEIAAVFPKIILSPLLIRVQNTELVTNNAKQQRDFSLDTVWRIVATPVSELKDTVQIEWRDIDAEPSFVYSYYRKELTKIGYEIDDESRKRARQHFSFANSKGITGFLVVEGDEEAKPGTDYAVLTVNIPLEDRR</sequence>